<feature type="domain" description="Glyoxalase-like" evidence="1">
    <location>
        <begin position="5"/>
        <end position="195"/>
    </location>
</feature>
<comment type="caution">
    <text evidence="2">The sequence shown here is derived from an EMBL/GenBank/DDBJ whole genome shotgun (WGS) entry which is preliminary data.</text>
</comment>
<organism evidence="2 3">
    <name type="scientific">Brevibacillus gelatini</name>
    <dbReference type="NCBI Taxonomy" id="1655277"/>
    <lineage>
        <taxon>Bacteria</taxon>
        <taxon>Bacillati</taxon>
        <taxon>Bacillota</taxon>
        <taxon>Bacilli</taxon>
        <taxon>Bacillales</taxon>
        <taxon>Paenibacillaceae</taxon>
        <taxon>Brevibacillus</taxon>
    </lineage>
</organism>
<dbReference type="InterPro" id="IPR025870">
    <property type="entry name" value="Glyoxalase-like_dom"/>
</dbReference>
<accession>A0A3M8AU29</accession>
<evidence type="ECO:0000313" key="2">
    <source>
        <dbReference type="EMBL" id="RNB54690.1"/>
    </source>
</evidence>
<sequence length="268" mass="29621">MQLFFDHLVHFVHRQPEEAAQLFREAGFHAVPGGRHTRWGTWNSLSYFGLSYVEFLAVEDAAVAGQSDNPLIVQLVAEHGLGEGLGQIALRTSEMDRWAERFRALGLTLIGPVDGSRTRDDGKTLRWRMLFAEDPQTARNMPFLIEWQESDDERKADLTQQGIIAPHANGATELLAVGYAVADLGAATADWTRWFGWQAAEAFTDERLGARCVTFALPGGSIVLCEPTQDGVAQQALTSRGERPFFAKMGTAKAQPFSYDICGGMYLI</sequence>
<protein>
    <submittedName>
        <fullName evidence="2">VOC family protein</fullName>
    </submittedName>
</protein>
<reference evidence="2 3" key="1">
    <citation type="submission" date="2018-10" db="EMBL/GenBank/DDBJ databases">
        <title>Phylogenomics of Brevibacillus.</title>
        <authorList>
            <person name="Dunlap C."/>
        </authorList>
    </citation>
    <scope>NUCLEOTIDE SEQUENCE [LARGE SCALE GENOMIC DNA]</scope>
    <source>
        <strain evidence="2 3">DSM 100115</strain>
    </source>
</reference>
<dbReference type="SUPFAM" id="SSF54593">
    <property type="entry name" value="Glyoxalase/Bleomycin resistance protein/Dihydroxybiphenyl dioxygenase"/>
    <property type="match status" value="2"/>
</dbReference>
<gene>
    <name evidence="2" type="ORF">EDM57_16770</name>
</gene>
<keyword evidence="3" id="KW-1185">Reference proteome</keyword>
<dbReference type="AlphaFoldDB" id="A0A3M8AU29"/>
<dbReference type="EMBL" id="RHHS01000039">
    <property type="protein sequence ID" value="RNB54690.1"/>
    <property type="molecule type" value="Genomic_DNA"/>
</dbReference>
<name>A0A3M8AU29_9BACL</name>
<dbReference type="PANTHER" id="PTHR40265:SF1">
    <property type="entry name" value="GLYOXALASE-LIKE DOMAIN-CONTAINING PROTEIN"/>
    <property type="match status" value="1"/>
</dbReference>
<dbReference type="Pfam" id="PF13468">
    <property type="entry name" value="Glyoxalase_3"/>
    <property type="match status" value="1"/>
</dbReference>
<dbReference type="Gene3D" id="3.10.180.10">
    <property type="entry name" value="2,3-Dihydroxybiphenyl 1,2-Dioxygenase, domain 1"/>
    <property type="match status" value="1"/>
</dbReference>
<evidence type="ECO:0000259" key="1">
    <source>
        <dbReference type="Pfam" id="PF13468"/>
    </source>
</evidence>
<evidence type="ECO:0000313" key="3">
    <source>
        <dbReference type="Proteomes" id="UP000268829"/>
    </source>
</evidence>
<dbReference type="Proteomes" id="UP000268829">
    <property type="component" value="Unassembled WGS sequence"/>
</dbReference>
<dbReference type="RefSeq" id="WP_122905831.1">
    <property type="nucleotide sequence ID" value="NZ_RHHS01000039.1"/>
</dbReference>
<dbReference type="PANTHER" id="PTHR40265">
    <property type="entry name" value="BLL2707 PROTEIN"/>
    <property type="match status" value="1"/>
</dbReference>
<dbReference type="InterPro" id="IPR029068">
    <property type="entry name" value="Glyas_Bleomycin-R_OHBP_Dase"/>
</dbReference>
<proteinExistence type="predicted"/>
<dbReference type="OrthoDB" id="9111355at2"/>